<organism evidence="2 3">
    <name type="scientific">Entomoplasma ellychniae</name>
    <dbReference type="NCBI Taxonomy" id="2114"/>
    <lineage>
        <taxon>Bacteria</taxon>
        <taxon>Bacillati</taxon>
        <taxon>Mycoplasmatota</taxon>
        <taxon>Mollicutes</taxon>
        <taxon>Entomoplasmatales</taxon>
        <taxon>Entomoplasmataceae</taxon>
        <taxon>Entomoplasma</taxon>
    </lineage>
</organism>
<protein>
    <recommendedName>
        <fullName evidence="4">Transmembrane protein</fullName>
    </recommendedName>
</protein>
<proteinExistence type="predicted"/>
<keyword evidence="1" id="KW-1133">Transmembrane helix</keyword>
<dbReference type="Proteomes" id="UP000239010">
    <property type="component" value="Unassembled WGS sequence"/>
</dbReference>
<keyword evidence="1" id="KW-0472">Membrane</keyword>
<dbReference type="RefSeq" id="WP_104205765.1">
    <property type="nucleotide sequence ID" value="NZ_PHND01000001.1"/>
</dbReference>
<keyword evidence="3" id="KW-1185">Reference proteome</keyword>
<reference evidence="2 3" key="1">
    <citation type="submission" date="2017-11" db="EMBL/GenBank/DDBJ databases">
        <title>Genome sequence of Entomoplasma ellychniae ELCN-1 (ATCC 43707).</title>
        <authorList>
            <person name="Lo W.-S."/>
            <person name="Gasparich G.E."/>
            <person name="Kuo C.-H."/>
        </authorList>
    </citation>
    <scope>NUCLEOTIDE SEQUENCE [LARGE SCALE GENOMIC DNA]</scope>
    <source>
        <strain evidence="2 3">ELCN-1</strain>
    </source>
</reference>
<evidence type="ECO:0000313" key="3">
    <source>
        <dbReference type="Proteomes" id="UP000239010"/>
    </source>
</evidence>
<feature type="transmembrane region" description="Helical" evidence="1">
    <location>
        <begin position="174"/>
        <end position="196"/>
    </location>
</feature>
<keyword evidence="1" id="KW-0812">Transmembrane</keyword>
<evidence type="ECO:0000256" key="1">
    <source>
        <dbReference type="SAM" id="Phobius"/>
    </source>
</evidence>
<evidence type="ECO:0008006" key="4">
    <source>
        <dbReference type="Google" id="ProtNLM"/>
    </source>
</evidence>
<dbReference type="AlphaFoldDB" id="A0A8E2U9Z3"/>
<sequence>MNYLNLFLLILNFTGFIVLSFIYVYFTKQYYTYEVPRINSYNDVISNKQIEYFIEKLKEIYNLQGYNVVYESTSKYVRLFKNVKKNNKIVISKRIFESVGYEIDYLMSRMWLSDKKINRKKGIIAYKISLKLIPICILIFMFIIFIFQFVVFIIMQGSDVETGRLKSNFLYFFWQYPVLSISFLFFIFLLLINYFWSMTLKLKVERNYTFECAKIINEYFDEFKIDFQAARTYSIAFKLSFMPIYKPQNFWETSKWVGPFVYF</sequence>
<feature type="transmembrane region" description="Helical" evidence="1">
    <location>
        <begin position="6"/>
        <end position="26"/>
    </location>
</feature>
<name>A0A8E2U9Z3_9MOLU</name>
<accession>A0A8E2U9Z3</accession>
<evidence type="ECO:0000313" key="2">
    <source>
        <dbReference type="EMBL" id="PPE04649.1"/>
    </source>
</evidence>
<dbReference type="EMBL" id="PHND01000001">
    <property type="protein sequence ID" value="PPE04649.1"/>
    <property type="molecule type" value="Genomic_DNA"/>
</dbReference>
<feature type="transmembrane region" description="Helical" evidence="1">
    <location>
        <begin position="128"/>
        <end position="154"/>
    </location>
</feature>
<comment type="caution">
    <text evidence="2">The sequence shown here is derived from an EMBL/GenBank/DDBJ whole genome shotgun (WGS) entry which is preliminary data.</text>
</comment>
<gene>
    <name evidence="2" type="ORF">EELLY_v1c03290</name>
</gene>